<reference evidence="3" key="1">
    <citation type="submission" date="2017-02" db="UniProtKB">
        <authorList>
            <consortium name="WormBaseParasite"/>
        </authorList>
    </citation>
    <scope>IDENTIFICATION</scope>
</reference>
<evidence type="ECO:0000313" key="1">
    <source>
        <dbReference type="EMBL" id="VDL82906.1"/>
    </source>
</evidence>
<dbReference type="EMBL" id="UYSL01023949">
    <property type="protein sequence ID" value="VDL82906.1"/>
    <property type="molecule type" value="Genomic_DNA"/>
</dbReference>
<sequence>SLDYGSPYCSTDNCTVHISSDNYDNHNSHNDHNTYDNYNNHLYYSHGS</sequence>
<gene>
    <name evidence="1" type="ORF">NBR_LOCUS19177</name>
</gene>
<protein>
    <submittedName>
        <fullName evidence="3">C2H2-type domain-containing protein</fullName>
    </submittedName>
</protein>
<evidence type="ECO:0000313" key="3">
    <source>
        <dbReference type="WBParaSite" id="NBR_0001917601-mRNA-1"/>
    </source>
</evidence>
<evidence type="ECO:0000313" key="2">
    <source>
        <dbReference type="Proteomes" id="UP000271162"/>
    </source>
</evidence>
<proteinExistence type="predicted"/>
<name>A0A0N4YPK5_NIPBR</name>
<keyword evidence="2" id="KW-1185">Reference proteome</keyword>
<dbReference type="AlphaFoldDB" id="A0A0N4YPK5"/>
<reference evidence="1 2" key="2">
    <citation type="submission" date="2018-11" db="EMBL/GenBank/DDBJ databases">
        <authorList>
            <consortium name="Pathogen Informatics"/>
        </authorList>
    </citation>
    <scope>NUCLEOTIDE SEQUENCE [LARGE SCALE GENOMIC DNA]</scope>
</reference>
<organism evidence="3">
    <name type="scientific">Nippostrongylus brasiliensis</name>
    <name type="common">Rat hookworm</name>
    <dbReference type="NCBI Taxonomy" id="27835"/>
    <lineage>
        <taxon>Eukaryota</taxon>
        <taxon>Metazoa</taxon>
        <taxon>Ecdysozoa</taxon>
        <taxon>Nematoda</taxon>
        <taxon>Chromadorea</taxon>
        <taxon>Rhabditida</taxon>
        <taxon>Rhabditina</taxon>
        <taxon>Rhabditomorpha</taxon>
        <taxon>Strongyloidea</taxon>
        <taxon>Heligmosomidae</taxon>
        <taxon>Nippostrongylus</taxon>
    </lineage>
</organism>
<dbReference type="WBParaSite" id="NBR_0001917601-mRNA-1">
    <property type="protein sequence ID" value="NBR_0001917601-mRNA-1"/>
    <property type="gene ID" value="NBR_0001917601"/>
</dbReference>
<dbReference type="Proteomes" id="UP000271162">
    <property type="component" value="Unassembled WGS sequence"/>
</dbReference>
<accession>A0A0N4YPK5</accession>